<evidence type="ECO:0000259" key="5">
    <source>
        <dbReference type="PROSITE" id="PS50977"/>
    </source>
</evidence>
<gene>
    <name evidence="6" type="ORF">C7R54_09570</name>
</gene>
<name>A0A4Q1HLQ7_9BURK</name>
<dbReference type="AlphaFoldDB" id="A0A4Q1HLQ7"/>
<comment type="caution">
    <text evidence="6">The sequence shown here is derived from an EMBL/GenBank/DDBJ whole genome shotgun (WGS) entry which is preliminary data.</text>
</comment>
<dbReference type="OrthoDB" id="9809772at2"/>
<evidence type="ECO:0000256" key="4">
    <source>
        <dbReference type="PROSITE-ProRule" id="PRU00335"/>
    </source>
</evidence>
<dbReference type="Gene3D" id="1.10.357.10">
    <property type="entry name" value="Tetracycline Repressor, domain 2"/>
    <property type="match status" value="1"/>
</dbReference>
<dbReference type="InterPro" id="IPR011075">
    <property type="entry name" value="TetR_C"/>
</dbReference>
<sequence>MTTSADKLIETTQALLWERGYVGTSPRAIQDMAGVGQGSMYHHFRGKAALALAAEERSSAELLEEVRHLLEAPGDPLDRVVGYLRLERDILKGCRVGRLAADPEVVADPALRKPVADTFAQIGERLASLLAEAQAAGRLRAGLDARALAATVLAVRQGGYVLARAADSVVPYGQAVDGLIALLTGNDTK</sequence>
<evidence type="ECO:0000256" key="2">
    <source>
        <dbReference type="ARBA" id="ARBA00023125"/>
    </source>
</evidence>
<dbReference type="PANTHER" id="PTHR47506">
    <property type="entry name" value="TRANSCRIPTIONAL REGULATORY PROTEIN"/>
    <property type="match status" value="1"/>
</dbReference>
<keyword evidence="2 4" id="KW-0238">DNA-binding</keyword>
<dbReference type="PRINTS" id="PR00455">
    <property type="entry name" value="HTHTETR"/>
</dbReference>
<keyword evidence="3" id="KW-0804">Transcription</keyword>
<dbReference type="InterPro" id="IPR036271">
    <property type="entry name" value="Tet_transcr_reg_TetR-rel_C_sf"/>
</dbReference>
<feature type="DNA-binding region" description="H-T-H motif" evidence="4">
    <location>
        <begin position="25"/>
        <end position="44"/>
    </location>
</feature>
<dbReference type="SUPFAM" id="SSF48498">
    <property type="entry name" value="Tetracyclin repressor-like, C-terminal domain"/>
    <property type="match status" value="1"/>
</dbReference>
<evidence type="ECO:0000256" key="3">
    <source>
        <dbReference type="ARBA" id="ARBA00023163"/>
    </source>
</evidence>
<dbReference type="EMBL" id="PYAL01000002">
    <property type="protein sequence ID" value="RXN91391.1"/>
    <property type="molecule type" value="Genomic_DNA"/>
</dbReference>
<evidence type="ECO:0000313" key="7">
    <source>
        <dbReference type="Proteomes" id="UP000290849"/>
    </source>
</evidence>
<dbReference type="PROSITE" id="PS50977">
    <property type="entry name" value="HTH_TETR_2"/>
    <property type="match status" value="1"/>
</dbReference>
<dbReference type="InterPro" id="IPR009057">
    <property type="entry name" value="Homeodomain-like_sf"/>
</dbReference>
<evidence type="ECO:0000313" key="6">
    <source>
        <dbReference type="EMBL" id="RXN91391.1"/>
    </source>
</evidence>
<dbReference type="SUPFAM" id="SSF46689">
    <property type="entry name" value="Homeodomain-like"/>
    <property type="match status" value="1"/>
</dbReference>
<accession>A0A4Q1HLQ7</accession>
<dbReference type="PANTHER" id="PTHR47506:SF3">
    <property type="entry name" value="HTH-TYPE TRANSCRIPTIONAL REGULATOR LMRA"/>
    <property type="match status" value="1"/>
</dbReference>
<dbReference type="InterPro" id="IPR001647">
    <property type="entry name" value="HTH_TetR"/>
</dbReference>
<dbReference type="RefSeq" id="WP_129149944.1">
    <property type="nucleotide sequence ID" value="NZ_JBHSDO010000013.1"/>
</dbReference>
<keyword evidence="1" id="KW-0805">Transcription regulation</keyword>
<dbReference type="Pfam" id="PF16925">
    <property type="entry name" value="TetR_C_13"/>
    <property type="match status" value="1"/>
</dbReference>
<reference evidence="6 7" key="1">
    <citation type="journal article" date="2017" name="Int. J. Syst. Evol. Microbiol.">
        <title>Achromobacter aloeverae sp. nov., isolated from the root of Aloe vera (L.) Burm.f.</title>
        <authorList>
            <person name="Kuncharoen N."/>
            <person name="Muramatsu Y."/>
            <person name="Shibata C."/>
            <person name="Kamakura Y."/>
            <person name="Nakagawa Y."/>
            <person name="Tanasupawat S."/>
        </authorList>
    </citation>
    <scope>NUCLEOTIDE SEQUENCE [LARGE SCALE GENOMIC DNA]</scope>
    <source>
        <strain evidence="6 7">AVA-1</strain>
    </source>
</reference>
<dbReference type="Proteomes" id="UP000290849">
    <property type="component" value="Unassembled WGS sequence"/>
</dbReference>
<evidence type="ECO:0000256" key="1">
    <source>
        <dbReference type="ARBA" id="ARBA00023015"/>
    </source>
</evidence>
<protein>
    <submittedName>
        <fullName evidence="6">TetR family transcriptional regulator</fullName>
    </submittedName>
</protein>
<proteinExistence type="predicted"/>
<feature type="domain" description="HTH tetR-type" evidence="5">
    <location>
        <begin position="2"/>
        <end position="62"/>
    </location>
</feature>
<organism evidence="6 7">
    <name type="scientific">Achromobacter aloeverae</name>
    <dbReference type="NCBI Taxonomy" id="1750518"/>
    <lineage>
        <taxon>Bacteria</taxon>
        <taxon>Pseudomonadati</taxon>
        <taxon>Pseudomonadota</taxon>
        <taxon>Betaproteobacteria</taxon>
        <taxon>Burkholderiales</taxon>
        <taxon>Alcaligenaceae</taxon>
        <taxon>Achromobacter</taxon>
    </lineage>
</organism>
<dbReference type="Pfam" id="PF00440">
    <property type="entry name" value="TetR_N"/>
    <property type="match status" value="1"/>
</dbReference>
<keyword evidence="7" id="KW-1185">Reference proteome</keyword>
<dbReference type="GO" id="GO:0003677">
    <property type="term" value="F:DNA binding"/>
    <property type="evidence" value="ECO:0007669"/>
    <property type="project" value="UniProtKB-UniRule"/>
</dbReference>